<dbReference type="AlphaFoldDB" id="A0A0L1JS17"/>
<protein>
    <submittedName>
        <fullName evidence="3">Uncharacterized protein</fullName>
    </submittedName>
</protein>
<keyword evidence="4" id="KW-1185">Reference proteome</keyword>
<comment type="caution">
    <text evidence="3">The sequence shown here is derived from an EMBL/GenBank/DDBJ whole genome shotgun (WGS) entry which is preliminary data.</text>
</comment>
<dbReference type="Proteomes" id="UP000036938">
    <property type="component" value="Unassembled WGS sequence"/>
</dbReference>
<evidence type="ECO:0000313" key="4">
    <source>
        <dbReference type="Proteomes" id="UP000036938"/>
    </source>
</evidence>
<keyword evidence="2" id="KW-1133">Transmembrane helix</keyword>
<sequence length="127" mass="12376">MSGFVPIAIAAAVVAVVGVGATLLFSEGSTVQSAIGHEEEAGMVQRPTGAGSVPDGLAGPAQGAAPRVIDEGDVIVGSADATDLDTVTGNEGPSRETQSRKQPDEANTAPGAGSIDAETGMVTTGSN</sequence>
<feature type="region of interest" description="Disordered" evidence="1">
    <location>
        <begin position="36"/>
        <end position="127"/>
    </location>
</feature>
<dbReference type="EMBL" id="AQQZ01000002">
    <property type="protein sequence ID" value="KNG94526.1"/>
    <property type="molecule type" value="Genomic_DNA"/>
</dbReference>
<gene>
    <name evidence="3" type="ORF">ATO11_03655</name>
</gene>
<name>A0A0L1JS17_9RHOB</name>
<organism evidence="3 4">
    <name type="scientific">Pseudaestuariivita atlantica</name>
    <dbReference type="NCBI Taxonomy" id="1317121"/>
    <lineage>
        <taxon>Bacteria</taxon>
        <taxon>Pseudomonadati</taxon>
        <taxon>Pseudomonadota</taxon>
        <taxon>Alphaproteobacteria</taxon>
        <taxon>Rhodobacterales</taxon>
        <taxon>Paracoccaceae</taxon>
        <taxon>Pseudaestuariivita</taxon>
    </lineage>
</organism>
<feature type="transmembrane region" description="Helical" evidence="2">
    <location>
        <begin position="6"/>
        <end position="25"/>
    </location>
</feature>
<keyword evidence="2" id="KW-0472">Membrane</keyword>
<feature type="compositionally biased region" description="Basic and acidic residues" evidence="1">
    <location>
        <begin position="93"/>
        <end position="104"/>
    </location>
</feature>
<accession>A0A0L1JS17</accession>
<evidence type="ECO:0000256" key="1">
    <source>
        <dbReference type="SAM" id="MobiDB-lite"/>
    </source>
</evidence>
<evidence type="ECO:0000256" key="2">
    <source>
        <dbReference type="SAM" id="Phobius"/>
    </source>
</evidence>
<reference evidence="3 4" key="1">
    <citation type="journal article" date="2015" name="Int. J. Syst. Evol. Microbiol.">
        <title>Aestuariivita atlantica sp. nov., isolated from deep sea sediment of the Atlantic Ocean.</title>
        <authorList>
            <person name="Li G."/>
            <person name="Lai Q."/>
            <person name="Du Y."/>
            <person name="Liu X."/>
            <person name="Sun F."/>
            <person name="Shao Z."/>
        </authorList>
    </citation>
    <scope>NUCLEOTIDE SEQUENCE [LARGE SCALE GENOMIC DNA]</scope>
    <source>
        <strain evidence="3 4">22II-S11-z3</strain>
    </source>
</reference>
<evidence type="ECO:0000313" key="3">
    <source>
        <dbReference type="EMBL" id="KNG94526.1"/>
    </source>
</evidence>
<proteinExistence type="predicted"/>
<keyword evidence="2" id="KW-0812">Transmembrane</keyword>